<dbReference type="Proteomes" id="UP000190541">
    <property type="component" value="Unassembled WGS sequence"/>
</dbReference>
<proteinExistence type="predicted"/>
<protein>
    <recommendedName>
        <fullName evidence="3">UDP-N-acetylglucosamine kinase</fullName>
    </recommendedName>
</protein>
<name>A0A1T5DTP7_9SPHI</name>
<dbReference type="RefSeq" id="WP_079717631.1">
    <property type="nucleotide sequence ID" value="NZ_FUYS01000007.1"/>
</dbReference>
<dbReference type="STRING" id="623280.SAMN05660226_02978"/>
<organism evidence="1 2">
    <name type="scientific">Parapedobacter luteus</name>
    <dbReference type="NCBI Taxonomy" id="623280"/>
    <lineage>
        <taxon>Bacteria</taxon>
        <taxon>Pseudomonadati</taxon>
        <taxon>Bacteroidota</taxon>
        <taxon>Sphingobacteriia</taxon>
        <taxon>Sphingobacteriales</taxon>
        <taxon>Sphingobacteriaceae</taxon>
        <taxon>Parapedobacter</taxon>
    </lineage>
</organism>
<dbReference type="InterPro" id="IPR027417">
    <property type="entry name" value="P-loop_NTPase"/>
</dbReference>
<dbReference type="Gene3D" id="3.40.50.300">
    <property type="entry name" value="P-loop containing nucleotide triphosphate hydrolases"/>
    <property type="match status" value="1"/>
</dbReference>
<evidence type="ECO:0000313" key="2">
    <source>
        <dbReference type="Proteomes" id="UP000190541"/>
    </source>
</evidence>
<sequence>MPNLFVITGSNGAGKSTVGLPYFPDHINDIFDGDKLYLQKRTELWKSGLRVQKELTLQASEFVEQYFSALVEKALDTGADFAYEGHFSRDESWHVIERFKQQGYLVL</sequence>
<evidence type="ECO:0008006" key="3">
    <source>
        <dbReference type="Google" id="ProtNLM"/>
    </source>
</evidence>
<keyword evidence="2" id="KW-1185">Reference proteome</keyword>
<accession>A0A1T5DTP7</accession>
<dbReference type="OrthoDB" id="9791543at2"/>
<dbReference type="AlphaFoldDB" id="A0A1T5DTP7"/>
<dbReference type="EMBL" id="FUYS01000007">
    <property type="protein sequence ID" value="SKB75021.1"/>
    <property type="molecule type" value="Genomic_DNA"/>
</dbReference>
<evidence type="ECO:0000313" key="1">
    <source>
        <dbReference type="EMBL" id="SKB75021.1"/>
    </source>
</evidence>
<reference evidence="1 2" key="1">
    <citation type="submission" date="2017-02" db="EMBL/GenBank/DDBJ databases">
        <authorList>
            <person name="Peterson S.W."/>
        </authorList>
    </citation>
    <scope>NUCLEOTIDE SEQUENCE [LARGE SCALE GENOMIC DNA]</scope>
    <source>
        <strain evidence="1 2">DSM 22899</strain>
    </source>
</reference>
<gene>
    <name evidence="1" type="ORF">SAMN05660226_02978</name>
</gene>